<dbReference type="GO" id="GO:0016740">
    <property type="term" value="F:transferase activity"/>
    <property type="evidence" value="ECO:0007669"/>
    <property type="project" value="UniProtKB-KW"/>
</dbReference>
<comment type="caution">
    <text evidence="1">The sequence shown here is derived from an EMBL/GenBank/DDBJ whole genome shotgun (WGS) entry which is preliminary data.</text>
</comment>
<dbReference type="RefSeq" id="WP_133958056.1">
    <property type="nucleotide sequence ID" value="NZ_SORI01000014.1"/>
</dbReference>
<dbReference type="Proteomes" id="UP000295066">
    <property type="component" value="Unassembled WGS sequence"/>
</dbReference>
<dbReference type="OrthoDB" id="9812571at2"/>
<dbReference type="SUPFAM" id="SSF51161">
    <property type="entry name" value="Trimeric LpxA-like enzymes"/>
    <property type="match status" value="1"/>
</dbReference>
<proteinExistence type="predicted"/>
<name>A0A4R8M2G9_9BACT</name>
<accession>A0A4R8M2G9</accession>
<dbReference type="InterPro" id="IPR001451">
    <property type="entry name" value="Hexapep"/>
</dbReference>
<sequence>MILSQSEQESLCLYVANQLNAFFPDENPVLPKFLLSFLSQTLERVEYCFSHIADRYFFDGNNVLFSHLHGDQYGMFLYFFANSLYRKGEDTSICSKLFALNKMLHGIDAFYEVELPDVFRWVHPLGTVLGRGNYCDYFLVYQRCGIGSNKNIYPRLGKFCSLHPGSSILGNCIIGDHCELGAGALLLDQSLEESILYVGVPGNFRKIRREANTSYWRNIPAQ</sequence>
<keyword evidence="2" id="KW-1185">Reference proteome</keyword>
<evidence type="ECO:0000313" key="2">
    <source>
        <dbReference type="Proteomes" id="UP000295066"/>
    </source>
</evidence>
<dbReference type="Pfam" id="PF00132">
    <property type="entry name" value="Hexapep"/>
    <property type="match status" value="1"/>
</dbReference>
<gene>
    <name evidence="1" type="ORF">C8D99_11426</name>
</gene>
<dbReference type="InterPro" id="IPR011004">
    <property type="entry name" value="Trimer_LpxA-like_sf"/>
</dbReference>
<evidence type="ECO:0000313" key="1">
    <source>
        <dbReference type="EMBL" id="TDY58334.1"/>
    </source>
</evidence>
<dbReference type="EMBL" id="SORI01000014">
    <property type="protein sequence ID" value="TDY58334.1"/>
    <property type="molecule type" value="Genomic_DNA"/>
</dbReference>
<dbReference type="Gene3D" id="2.160.10.10">
    <property type="entry name" value="Hexapeptide repeat proteins"/>
    <property type="match status" value="1"/>
</dbReference>
<reference evidence="1 2" key="1">
    <citation type="submission" date="2019-03" db="EMBL/GenBank/DDBJ databases">
        <title>Genomic Encyclopedia of Type Strains, Phase IV (KMG-IV): sequencing the most valuable type-strain genomes for metagenomic binning, comparative biology and taxonomic classification.</title>
        <authorList>
            <person name="Goeker M."/>
        </authorList>
    </citation>
    <scope>NUCLEOTIDE SEQUENCE [LARGE SCALE GENOMIC DNA]</scope>
    <source>
        <strain evidence="1 2">DSM 25964</strain>
    </source>
</reference>
<dbReference type="AlphaFoldDB" id="A0A4R8M2G9"/>
<protein>
    <submittedName>
        <fullName evidence="1">Serine O-acetyltransferase</fullName>
    </submittedName>
</protein>
<organism evidence="1 2">
    <name type="scientific">Aminivibrio pyruvatiphilus</name>
    <dbReference type="NCBI Taxonomy" id="1005740"/>
    <lineage>
        <taxon>Bacteria</taxon>
        <taxon>Thermotogati</taxon>
        <taxon>Synergistota</taxon>
        <taxon>Synergistia</taxon>
        <taxon>Synergistales</taxon>
        <taxon>Aminobacteriaceae</taxon>
        <taxon>Aminivibrio</taxon>
    </lineage>
</organism>
<keyword evidence="1" id="KW-0808">Transferase</keyword>